<evidence type="ECO:0000313" key="1">
    <source>
        <dbReference type="EMBL" id="MBM7716150.1"/>
    </source>
</evidence>
<dbReference type="Pfam" id="PF06089">
    <property type="entry name" value="Asparaginase_II"/>
    <property type="match status" value="1"/>
</dbReference>
<accession>A0ABS2R9T4</accession>
<dbReference type="RefSeq" id="WP_077113911.1">
    <property type="nucleotide sequence ID" value="NZ_JAFBFH010000023.1"/>
</dbReference>
<gene>
    <name evidence="1" type="ORF">JOC94_003161</name>
</gene>
<name>A0ABS2R9T4_9BACI</name>
<dbReference type="InterPro" id="IPR010349">
    <property type="entry name" value="Asparaginase_II"/>
</dbReference>
<sequence>MQPIKLVDVYRGENLESSHFGHVAVVNSEGELLYSVGDPHRVTYARSSVKPLQAIPIVETGAADQYEMTDQELSLCCASHSGESQHTDRVLSMLKRVGVEVSSLQCGTHIPHAHDTYKNLISSGKDLTPLYNNCSGKHAGMLITAIHHHETLEDYYLPTHPVQQRIIQVISEVTDYPMEKIKTGVDGCGVPVHALPLERLAYGFARMAHPHSLGSKRAEAVKRITAAMIKHPEMVGGTGRFCTQLMRTAKGRLLGKAGAEAVYLIGDKETGMGIAIKIEDGNGRAVYPAVLETLRQLGMMSQDQLHHLQHHYRPALKNARNEHVGELIPSFTLQKCKSTIVNKK</sequence>
<dbReference type="EMBL" id="JAFBFH010000023">
    <property type="protein sequence ID" value="MBM7716150.1"/>
    <property type="molecule type" value="Genomic_DNA"/>
</dbReference>
<dbReference type="PANTHER" id="PTHR42110:SF1">
    <property type="entry name" value="L-ASPARAGINASE, PUTATIVE (AFU_ORTHOLOGUE AFUA_3G11890)-RELATED"/>
    <property type="match status" value="1"/>
</dbReference>
<reference evidence="1 2" key="1">
    <citation type="submission" date="2021-01" db="EMBL/GenBank/DDBJ databases">
        <title>Genomic Encyclopedia of Type Strains, Phase IV (KMG-IV): sequencing the most valuable type-strain genomes for metagenomic binning, comparative biology and taxonomic classification.</title>
        <authorList>
            <person name="Goeker M."/>
        </authorList>
    </citation>
    <scope>NUCLEOTIDE SEQUENCE [LARGE SCALE GENOMIC DNA]</scope>
    <source>
        <strain evidence="1 2">DSM 105453</strain>
    </source>
</reference>
<evidence type="ECO:0000313" key="2">
    <source>
        <dbReference type="Proteomes" id="UP000823485"/>
    </source>
</evidence>
<keyword evidence="2" id="KW-1185">Reference proteome</keyword>
<organism evidence="1 2">
    <name type="scientific">Siminovitchia thermophila</name>
    <dbReference type="NCBI Taxonomy" id="1245522"/>
    <lineage>
        <taxon>Bacteria</taxon>
        <taxon>Bacillati</taxon>
        <taxon>Bacillota</taxon>
        <taxon>Bacilli</taxon>
        <taxon>Bacillales</taxon>
        <taxon>Bacillaceae</taxon>
        <taxon>Siminovitchia</taxon>
    </lineage>
</organism>
<comment type="caution">
    <text evidence="1">The sequence shown here is derived from an EMBL/GenBank/DDBJ whole genome shotgun (WGS) entry which is preliminary data.</text>
</comment>
<proteinExistence type="predicted"/>
<dbReference type="Proteomes" id="UP000823485">
    <property type="component" value="Unassembled WGS sequence"/>
</dbReference>
<dbReference type="PANTHER" id="PTHR42110">
    <property type="entry name" value="L-ASPARAGINASE, PUTATIVE (AFU_ORTHOLOGUE AFUA_3G11890)-RELATED"/>
    <property type="match status" value="1"/>
</dbReference>
<protein>
    <submittedName>
        <fullName evidence="1">L-asparaginase II</fullName>
    </submittedName>
</protein>